<comment type="PTM">
    <text evidence="6">Binds 1 heme c group covalently per subunit.</text>
</comment>
<dbReference type="InterPro" id="IPR009056">
    <property type="entry name" value="Cyt_c-like_dom"/>
</dbReference>
<keyword evidence="4" id="KW-0249">Electron transport</keyword>
<dbReference type="Gene3D" id="1.10.760.10">
    <property type="entry name" value="Cytochrome c-like domain"/>
    <property type="match status" value="1"/>
</dbReference>
<name>A0A0L8V512_9BACT</name>
<feature type="region of interest" description="Disordered" evidence="7">
    <location>
        <begin position="45"/>
        <end position="65"/>
    </location>
</feature>
<feature type="binding site" description="covalent" evidence="6">
    <location>
        <position position="73"/>
    </location>
    <ligand>
        <name>heme c</name>
        <dbReference type="ChEBI" id="CHEBI:61717"/>
    </ligand>
</feature>
<evidence type="ECO:0000256" key="6">
    <source>
        <dbReference type="PIRSR" id="PIRSR602324-1"/>
    </source>
</evidence>
<dbReference type="STRING" id="1409788.NC99_36080"/>
<dbReference type="PROSITE" id="PS51257">
    <property type="entry name" value="PROKAR_LIPOPROTEIN"/>
    <property type="match status" value="1"/>
</dbReference>
<keyword evidence="10" id="KW-1185">Reference proteome</keyword>
<dbReference type="RefSeq" id="WP_204375036.1">
    <property type="nucleotide sequence ID" value="NZ_LGIA01000182.1"/>
</dbReference>
<dbReference type="EMBL" id="LGIA01000182">
    <property type="protein sequence ID" value="KOH43524.1"/>
    <property type="molecule type" value="Genomic_DNA"/>
</dbReference>
<evidence type="ECO:0000256" key="4">
    <source>
        <dbReference type="ARBA" id="ARBA00022982"/>
    </source>
</evidence>
<dbReference type="InterPro" id="IPR036909">
    <property type="entry name" value="Cyt_c-like_dom_sf"/>
</dbReference>
<proteinExistence type="predicted"/>
<keyword evidence="1" id="KW-0813">Transport</keyword>
<gene>
    <name evidence="9" type="ORF">NC99_36080</name>
</gene>
<evidence type="ECO:0000313" key="9">
    <source>
        <dbReference type="EMBL" id="KOH43524.1"/>
    </source>
</evidence>
<dbReference type="PROSITE" id="PS51007">
    <property type="entry name" value="CYTC"/>
    <property type="match status" value="1"/>
</dbReference>
<feature type="compositionally biased region" description="Polar residues" evidence="7">
    <location>
        <begin position="56"/>
        <end position="65"/>
    </location>
</feature>
<organism evidence="9 10">
    <name type="scientific">Sunxiuqinia dokdonensis</name>
    <dbReference type="NCBI Taxonomy" id="1409788"/>
    <lineage>
        <taxon>Bacteria</taxon>
        <taxon>Pseudomonadati</taxon>
        <taxon>Bacteroidota</taxon>
        <taxon>Bacteroidia</taxon>
        <taxon>Marinilabiliales</taxon>
        <taxon>Prolixibacteraceae</taxon>
        <taxon>Sunxiuqinia</taxon>
    </lineage>
</organism>
<dbReference type="AlphaFoldDB" id="A0A0L8V512"/>
<dbReference type="SUPFAM" id="SSF46626">
    <property type="entry name" value="Cytochrome c"/>
    <property type="match status" value="1"/>
</dbReference>
<evidence type="ECO:0000256" key="5">
    <source>
        <dbReference type="ARBA" id="ARBA00023004"/>
    </source>
</evidence>
<keyword evidence="2 6" id="KW-0349">Heme</keyword>
<protein>
    <recommendedName>
        <fullName evidence="8">Cytochrome c domain-containing protein</fullName>
    </recommendedName>
</protein>
<dbReference type="PRINTS" id="PR00606">
    <property type="entry name" value="CYTCHROMECID"/>
</dbReference>
<evidence type="ECO:0000256" key="3">
    <source>
        <dbReference type="ARBA" id="ARBA00022723"/>
    </source>
</evidence>
<evidence type="ECO:0000256" key="2">
    <source>
        <dbReference type="ARBA" id="ARBA00022617"/>
    </source>
</evidence>
<accession>A0A0L8V512</accession>
<keyword evidence="5 6" id="KW-0408">Iron</keyword>
<reference evidence="10" key="1">
    <citation type="submission" date="2015-07" db="EMBL/GenBank/DDBJ databases">
        <title>Genome sequencing of Sunxiuqinia dokdonensis strain SK.</title>
        <authorList>
            <person name="Ahn S."/>
            <person name="Kim B.-C."/>
        </authorList>
    </citation>
    <scope>NUCLEOTIDE SEQUENCE [LARGE SCALE GENOMIC DNA]</scope>
    <source>
        <strain evidence="10">SK</strain>
    </source>
</reference>
<dbReference type="Proteomes" id="UP000036958">
    <property type="component" value="Unassembled WGS sequence"/>
</dbReference>
<evidence type="ECO:0000256" key="1">
    <source>
        <dbReference type="ARBA" id="ARBA00022448"/>
    </source>
</evidence>
<evidence type="ECO:0000313" key="10">
    <source>
        <dbReference type="Proteomes" id="UP000036958"/>
    </source>
</evidence>
<dbReference type="GO" id="GO:0005506">
    <property type="term" value="F:iron ion binding"/>
    <property type="evidence" value="ECO:0007669"/>
    <property type="project" value="InterPro"/>
</dbReference>
<dbReference type="Pfam" id="PF00034">
    <property type="entry name" value="Cytochrom_C"/>
    <property type="match status" value="1"/>
</dbReference>
<dbReference type="GO" id="GO:0009055">
    <property type="term" value="F:electron transfer activity"/>
    <property type="evidence" value="ECO:0007669"/>
    <property type="project" value="InterPro"/>
</dbReference>
<sequence>MELEMKNINMKKYSFIAVGLVLLLGLSCSSPNKGNSIKAATEKSASSEIVEKKSTPTKAVSSTGQKLYSDNGCLVCHQLNTKLVGPSTKDIAAAYSGNKAGLIAFLKGESKAIVDPSQASLMQPQIAITKALPAEELEAMVDYILSIK</sequence>
<feature type="binding site" description="covalent" evidence="6">
    <location>
        <position position="77"/>
    </location>
    <ligand>
        <name>heme c</name>
        <dbReference type="ChEBI" id="CHEBI:61717"/>
    </ligand>
</feature>
<comment type="caution">
    <text evidence="9">The sequence shown here is derived from an EMBL/GenBank/DDBJ whole genome shotgun (WGS) entry which is preliminary data.</text>
</comment>
<dbReference type="InterPro" id="IPR002324">
    <property type="entry name" value="Cyt_c_ID"/>
</dbReference>
<feature type="domain" description="Cytochrome c" evidence="8">
    <location>
        <begin position="59"/>
        <end position="148"/>
    </location>
</feature>
<dbReference type="GO" id="GO:0020037">
    <property type="term" value="F:heme binding"/>
    <property type="evidence" value="ECO:0007669"/>
    <property type="project" value="InterPro"/>
</dbReference>
<evidence type="ECO:0000256" key="7">
    <source>
        <dbReference type="SAM" id="MobiDB-lite"/>
    </source>
</evidence>
<evidence type="ECO:0000259" key="8">
    <source>
        <dbReference type="PROSITE" id="PS51007"/>
    </source>
</evidence>
<keyword evidence="3 6" id="KW-0479">Metal-binding</keyword>